<keyword evidence="2" id="KW-1185">Reference proteome</keyword>
<organism evidence="1 2">
    <name type="scientific">Cryomorpha ignava</name>
    <dbReference type="NCBI Taxonomy" id="101383"/>
    <lineage>
        <taxon>Bacteria</taxon>
        <taxon>Pseudomonadati</taxon>
        <taxon>Bacteroidota</taxon>
        <taxon>Flavobacteriia</taxon>
        <taxon>Flavobacteriales</taxon>
        <taxon>Cryomorphaceae</taxon>
        <taxon>Cryomorpha</taxon>
    </lineage>
</organism>
<dbReference type="Gene3D" id="1.10.150.240">
    <property type="entry name" value="Putative phosphatase, domain 2"/>
    <property type="match status" value="1"/>
</dbReference>
<dbReference type="SFLD" id="SFLDG01129">
    <property type="entry name" value="C1.5:_HAD__Beta-PGM__Phosphata"/>
    <property type="match status" value="1"/>
</dbReference>
<dbReference type="SFLD" id="SFLDS00003">
    <property type="entry name" value="Haloacid_Dehalogenase"/>
    <property type="match status" value="1"/>
</dbReference>
<dbReference type="Pfam" id="PF00702">
    <property type="entry name" value="Hydrolase"/>
    <property type="match status" value="1"/>
</dbReference>
<gene>
    <name evidence="1" type="ORF">G3O08_14880</name>
</gene>
<dbReference type="RefSeq" id="WP_163286183.1">
    <property type="nucleotide sequence ID" value="NZ_JAAGVY010000033.1"/>
</dbReference>
<dbReference type="InterPro" id="IPR006439">
    <property type="entry name" value="HAD-SF_hydro_IA"/>
</dbReference>
<evidence type="ECO:0000313" key="1">
    <source>
        <dbReference type="EMBL" id="NEN24788.1"/>
    </source>
</evidence>
<dbReference type="CDD" id="cd02603">
    <property type="entry name" value="HAD_sEH-N_like"/>
    <property type="match status" value="1"/>
</dbReference>
<protein>
    <submittedName>
        <fullName evidence="1">HAD family phosphatase</fullName>
    </submittedName>
</protein>
<dbReference type="PANTHER" id="PTHR43611">
    <property type="entry name" value="ALPHA-D-GLUCOSE 1-PHOSPHATE PHOSPHATASE"/>
    <property type="match status" value="1"/>
</dbReference>
<dbReference type="Proteomes" id="UP000486602">
    <property type="component" value="Unassembled WGS sequence"/>
</dbReference>
<dbReference type="AlphaFoldDB" id="A0A7K3WTB5"/>
<proteinExistence type="predicted"/>
<sequence length="209" mass="24004">MEKAQEKIKNIIFDLGGVLLNIDYDKTVEAFRALGMADPEQAFSKEVQAGFFQEFEKGFISETVFVSEINKEFKDASPQEIMDAWCALLGDFPNQRFEYLKKLSKSYRLFLLSNTNIIHLKAFEKIIDKAIGWNNFLLLFEGIGYSHELNMRKPNADIFMKMMDKYNLQPAETCFIDDTDVHVATANSLGITAFHLTNGKEIWDILEGF</sequence>
<reference evidence="1 2" key="1">
    <citation type="submission" date="2020-02" db="EMBL/GenBank/DDBJ databases">
        <title>Out from the shadows clarifying the taxonomy of the family Cryomorphaceae and related taxa by utilizing the GTDB taxonomic framework.</title>
        <authorList>
            <person name="Bowman J.P."/>
        </authorList>
    </citation>
    <scope>NUCLEOTIDE SEQUENCE [LARGE SCALE GENOMIC DNA]</scope>
    <source>
        <strain evidence="1 2">QSSC 1-22</strain>
    </source>
</reference>
<dbReference type="Gene3D" id="3.40.50.1000">
    <property type="entry name" value="HAD superfamily/HAD-like"/>
    <property type="match status" value="1"/>
</dbReference>
<dbReference type="EMBL" id="JAAGVY010000033">
    <property type="protein sequence ID" value="NEN24788.1"/>
    <property type="molecule type" value="Genomic_DNA"/>
</dbReference>
<comment type="caution">
    <text evidence="1">The sequence shown here is derived from an EMBL/GenBank/DDBJ whole genome shotgun (WGS) entry which is preliminary data.</text>
</comment>
<accession>A0A7K3WTB5</accession>
<dbReference type="InterPro" id="IPR023214">
    <property type="entry name" value="HAD_sf"/>
</dbReference>
<evidence type="ECO:0000313" key="2">
    <source>
        <dbReference type="Proteomes" id="UP000486602"/>
    </source>
</evidence>
<dbReference type="InterPro" id="IPR036412">
    <property type="entry name" value="HAD-like_sf"/>
</dbReference>
<dbReference type="InterPro" id="IPR023198">
    <property type="entry name" value="PGP-like_dom2"/>
</dbReference>
<dbReference type="SUPFAM" id="SSF56784">
    <property type="entry name" value="HAD-like"/>
    <property type="match status" value="1"/>
</dbReference>
<dbReference type="NCBIfam" id="TIGR01509">
    <property type="entry name" value="HAD-SF-IA-v3"/>
    <property type="match status" value="1"/>
</dbReference>
<dbReference type="PANTHER" id="PTHR43611:SF3">
    <property type="entry name" value="FLAVIN MONONUCLEOTIDE HYDROLASE 1, CHLOROPLATIC"/>
    <property type="match status" value="1"/>
</dbReference>
<name>A0A7K3WTB5_9FLAO</name>